<dbReference type="InterPro" id="IPR005561">
    <property type="entry name" value="ANTAR"/>
</dbReference>
<dbReference type="Proteomes" id="UP001165590">
    <property type="component" value="Unassembled WGS sequence"/>
</dbReference>
<evidence type="ECO:0000313" key="6">
    <source>
        <dbReference type="EMBL" id="MCX4236970.1"/>
    </source>
</evidence>
<evidence type="ECO:0000256" key="3">
    <source>
        <dbReference type="ARBA" id="ARBA00023015"/>
    </source>
</evidence>
<dbReference type="Gene3D" id="1.10.10.10">
    <property type="entry name" value="Winged helix-like DNA-binding domain superfamily/Winged helix DNA-binding domain"/>
    <property type="match status" value="1"/>
</dbReference>
<evidence type="ECO:0000256" key="1">
    <source>
        <dbReference type="ARBA" id="ARBA00022679"/>
    </source>
</evidence>
<dbReference type="InterPro" id="IPR011006">
    <property type="entry name" value="CheY-like_superfamily"/>
</dbReference>
<dbReference type="InterPro" id="IPR036388">
    <property type="entry name" value="WH-like_DNA-bd_sf"/>
</dbReference>
<feature type="domain" description="ANTAR" evidence="5">
    <location>
        <begin position="168"/>
        <end position="229"/>
    </location>
</feature>
<dbReference type="InterPro" id="IPR003018">
    <property type="entry name" value="GAF"/>
</dbReference>
<proteinExistence type="predicted"/>
<keyword evidence="4" id="KW-0804">Transcription</keyword>
<dbReference type="InterPro" id="IPR029016">
    <property type="entry name" value="GAF-like_dom_sf"/>
</dbReference>
<keyword evidence="1" id="KW-0808">Transferase</keyword>
<comment type="caution">
    <text evidence="6">The sequence shown here is derived from an EMBL/GenBank/DDBJ whole genome shotgun (WGS) entry which is preliminary data.</text>
</comment>
<evidence type="ECO:0000313" key="7">
    <source>
        <dbReference type="Proteomes" id="UP001165590"/>
    </source>
</evidence>
<dbReference type="Gene3D" id="3.30.450.40">
    <property type="match status" value="1"/>
</dbReference>
<keyword evidence="7" id="KW-1185">Reference proteome</keyword>
<reference evidence="6" key="1">
    <citation type="journal article" date="2022" name="bioRxiv">
        <title>Discovery and biosynthetic assessment of Streptomyces ortus sp nov. isolated from a deep-sea sponge.</title>
        <authorList>
            <person name="Williams S.E."/>
        </authorList>
    </citation>
    <scope>NUCLEOTIDE SEQUENCE</scope>
    <source>
        <strain evidence="6">A15ISP2-DRY2</strain>
    </source>
</reference>
<sequence>MPSSDQRLADAFVALAQVLDHPFDPSAFLTVLAEHSAELLDIHSAGAVFAIGSPDSPCASGSDPRIAVLESEAARAQEGPGHDCRQNGNRVEAALDAPARVRWPAYTPRARELGFTRVAALPLRVRDVSFGALVLLRTTDSPPAQDTLALGQSLADAAALALLRRHELEESRILTAQLERALTSRIIIEQAKGVLTAQRKVTPDEAFILLRTYARKNRSKLHEVALAVVEARLDISTP</sequence>
<dbReference type="InterPro" id="IPR012074">
    <property type="entry name" value="GAF_ANTAR"/>
</dbReference>
<dbReference type="PROSITE" id="PS50921">
    <property type="entry name" value="ANTAR"/>
    <property type="match status" value="1"/>
</dbReference>
<evidence type="ECO:0000256" key="2">
    <source>
        <dbReference type="ARBA" id="ARBA00022777"/>
    </source>
</evidence>
<keyword evidence="2" id="KW-0418">Kinase</keyword>
<organism evidence="6 7">
    <name type="scientific">Streptomyces ortus</name>
    <dbReference type="NCBI Taxonomy" id="2867268"/>
    <lineage>
        <taxon>Bacteria</taxon>
        <taxon>Bacillati</taxon>
        <taxon>Actinomycetota</taxon>
        <taxon>Actinomycetes</taxon>
        <taxon>Kitasatosporales</taxon>
        <taxon>Streptomycetaceae</taxon>
        <taxon>Streptomyces</taxon>
    </lineage>
</organism>
<dbReference type="RefSeq" id="WP_267029415.1">
    <property type="nucleotide sequence ID" value="NZ_JAIFZO010000002.1"/>
</dbReference>
<evidence type="ECO:0000256" key="4">
    <source>
        <dbReference type="ARBA" id="ARBA00023163"/>
    </source>
</evidence>
<protein>
    <submittedName>
        <fullName evidence="6">ANTAR domain-containing protein</fullName>
    </submittedName>
</protein>
<keyword evidence="3" id="KW-0805">Transcription regulation</keyword>
<evidence type="ECO:0000259" key="5">
    <source>
        <dbReference type="PROSITE" id="PS50921"/>
    </source>
</evidence>
<accession>A0ABT3VE88</accession>
<dbReference type="SMART" id="SM01012">
    <property type="entry name" value="ANTAR"/>
    <property type="match status" value="1"/>
</dbReference>
<name>A0ABT3VE88_9ACTN</name>
<dbReference type="Pfam" id="PF01590">
    <property type="entry name" value="GAF"/>
    <property type="match status" value="1"/>
</dbReference>
<gene>
    <name evidence="6" type="ORF">K3769_30220</name>
</gene>
<dbReference type="EMBL" id="JAIFZO010000002">
    <property type="protein sequence ID" value="MCX4236970.1"/>
    <property type="molecule type" value="Genomic_DNA"/>
</dbReference>
<dbReference type="PIRSF" id="PIRSF036625">
    <property type="entry name" value="GAF_ANTAR"/>
    <property type="match status" value="1"/>
</dbReference>
<dbReference type="Pfam" id="PF03861">
    <property type="entry name" value="ANTAR"/>
    <property type="match status" value="1"/>
</dbReference>
<dbReference type="SUPFAM" id="SSF52172">
    <property type="entry name" value="CheY-like"/>
    <property type="match status" value="1"/>
</dbReference>
<dbReference type="SUPFAM" id="SSF55781">
    <property type="entry name" value="GAF domain-like"/>
    <property type="match status" value="1"/>
</dbReference>